<name>A0ABY1S4H6_9GAMM</name>
<dbReference type="InterPro" id="IPR044691">
    <property type="entry name" value="DCC1_Trx"/>
</dbReference>
<gene>
    <name evidence="1" type="ORF">SAMN04487964_1214</name>
</gene>
<keyword evidence="2" id="KW-1185">Reference proteome</keyword>
<dbReference type="PANTHER" id="PTHR34290">
    <property type="entry name" value="SI:CH73-390P7.2"/>
    <property type="match status" value="1"/>
</dbReference>
<evidence type="ECO:0000313" key="2">
    <source>
        <dbReference type="Proteomes" id="UP001159257"/>
    </source>
</evidence>
<dbReference type="EMBL" id="FXWV01000021">
    <property type="protein sequence ID" value="SMR78338.1"/>
    <property type="molecule type" value="Genomic_DNA"/>
</dbReference>
<accession>A0ABY1S4H6</accession>
<dbReference type="InterPro" id="IPR007263">
    <property type="entry name" value="DCC1-like"/>
</dbReference>
<evidence type="ECO:0000313" key="1">
    <source>
        <dbReference type="EMBL" id="SMR78338.1"/>
    </source>
</evidence>
<dbReference type="Pfam" id="PF04134">
    <property type="entry name" value="DCC1-like"/>
    <property type="match status" value="1"/>
</dbReference>
<organism evidence="1 2">
    <name type="scientific">Marinobacterium sediminicola</name>
    <dbReference type="NCBI Taxonomy" id="518898"/>
    <lineage>
        <taxon>Bacteria</taxon>
        <taxon>Pseudomonadati</taxon>
        <taxon>Pseudomonadota</taxon>
        <taxon>Gammaproteobacteria</taxon>
        <taxon>Oceanospirillales</taxon>
        <taxon>Oceanospirillaceae</taxon>
        <taxon>Marinobacterium</taxon>
    </lineage>
</organism>
<sequence>MNRVTEVKSTMPASDNQITVFYDGACPRCIRDRAHYEHLDSEADNQVVWFDITGQEQALLKLGIDPHKALTELHIRTADGRILSELDAYRVLMARIPRYRLLGRLIGWPLIRPLASRLYRWLVNRRLRKAGRL</sequence>
<dbReference type="Proteomes" id="UP001159257">
    <property type="component" value="Unassembled WGS sequence"/>
</dbReference>
<reference evidence="1 2" key="1">
    <citation type="submission" date="2017-05" db="EMBL/GenBank/DDBJ databases">
        <authorList>
            <person name="Varghese N."/>
            <person name="Submissions S."/>
        </authorList>
    </citation>
    <scope>NUCLEOTIDE SEQUENCE [LARGE SCALE GENOMIC DNA]</scope>
    <source>
        <strain evidence="1 2">CGMCC 1.7287</strain>
    </source>
</reference>
<dbReference type="PANTHER" id="PTHR34290:SF2">
    <property type="entry name" value="OS04G0668800 PROTEIN"/>
    <property type="match status" value="1"/>
</dbReference>
<proteinExistence type="predicted"/>
<comment type="caution">
    <text evidence="1">The sequence shown here is derived from an EMBL/GenBank/DDBJ whole genome shotgun (WGS) entry which is preliminary data.</text>
</comment>
<dbReference type="CDD" id="cd01659">
    <property type="entry name" value="TRX_superfamily"/>
    <property type="match status" value="1"/>
</dbReference>
<protein>
    <submittedName>
        <fullName evidence="1">Predicted thiol-disulfide oxidoreductase YuxK, DCC family</fullName>
    </submittedName>
</protein>